<evidence type="ECO:0000313" key="5">
    <source>
        <dbReference type="EMBL" id="BAD33258.1"/>
    </source>
</evidence>
<feature type="compositionally biased region" description="Pro residues" evidence="2">
    <location>
        <begin position="121"/>
        <end position="139"/>
    </location>
</feature>
<feature type="compositionally biased region" description="Pro residues" evidence="2">
    <location>
        <begin position="22"/>
        <end position="41"/>
    </location>
</feature>
<dbReference type="PANTHER" id="PTHR47186:SF54">
    <property type="entry name" value="DISEASE RESISTANCE RPP13-LIKE PROTEIN 4"/>
    <property type="match status" value="1"/>
</dbReference>
<dbReference type="InterPro" id="IPR055414">
    <property type="entry name" value="LRR_R13L4/SHOC2-like"/>
</dbReference>
<evidence type="ECO:0000259" key="3">
    <source>
        <dbReference type="Pfam" id="PF23598"/>
    </source>
</evidence>
<feature type="compositionally biased region" description="Low complexity" evidence="2">
    <location>
        <begin position="1"/>
        <end position="21"/>
    </location>
</feature>
<feature type="compositionally biased region" description="Low complexity" evidence="2">
    <location>
        <begin position="140"/>
        <end position="152"/>
    </location>
</feature>
<evidence type="ECO:0000256" key="2">
    <source>
        <dbReference type="SAM" id="MobiDB-lite"/>
    </source>
</evidence>
<reference evidence="5" key="1">
    <citation type="submission" date="2002-02" db="EMBL/GenBank/DDBJ databases">
        <title>Oryza sativa nipponbare(GA3) genomic DNA, chromosome 2, PAC clone:P0451A10.</title>
        <authorList>
            <person name="Sasaki T."/>
            <person name="Matsumoto T."/>
            <person name="Yamamoto K."/>
        </authorList>
    </citation>
    <scope>NUCLEOTIDE SEQUENCE</scope>
</reference>
<reference evidence="4" key="2">
    <citation type="submission" date="2002-06" db="EMBL/GenBank/DDBJ databases">
        <title>Oryza sativa nipponbare(GA3) genomic DNA, chromosome 2, BAC clone:OSJNBa0040I22.</title>
        <authorList>
            <person name="Sasaki T."/>
            <person name="Matsumoto T."/>
            <person name="Katayose Y."/>
        </authorList>
    </citation>
    <scope>NUCLEOTIDE SEQUENCE</scope>
</reference>
<feature type="region of interest" description="Disordered" evidence="2">
    <location>
        <begin position="1"/>
        <end position="332"/>
    </location>
</feature>
<proteinExistence type="predicted"/>
<dbReference type="HOGENOM" id="CLU_050766_0_0_1"/>
<dbReference type="Gene3D" id="3.80.10.10">
    <property type="entry name" value="Ribonuclease Inhibitor"/>
    <property type="match status" value="1"/>
</dbReference>
<evidence type="ECO:0000313" key="6">
    <source>
        <dbReference type="Proteomes" id="UP000000763"/>
    </source>
</evidence>
<feature type="compositionally biased region" description="Low complexity" evidence="2">
    <location>
        <begin position="42"/>
        <end position="52"/>
    </location>
</feature>
<protein>
    <submittedName>
        <fullName evidence="4">Myosin heavy chain homolog-like protein</fullName>
    </submittedName>
</protein>
<dbReference type="AlphaFoldDB" id="Q6Z103"/>
<feature type="domain" description="Disease resistance R13L4/SHOC-2-like LRR" evidence="3">
    <location>
        <begin position="392"/>
        <end position="559"/>
    </location>
</feature>
<evidence type="ECO:0000313" key="4">
    <source>
        <dbReference type="EMBL" id="BAD16196.1"/>
    </source>
</evidence>
<dbReference type="SUPFAM" id="SSF52047">
    <property type="entry name" value="RNI-like"/>
    <property type="match status" value="1"/>
</dbReference>
<dbReference type="Pfam" id="PF23598">
    <property type="entry name" value="LRR_14"/>
    <property type="match status" value="1"/>
</dbReference>
<gene>
    <name evidence="4" type="ORF">OSJNBa0040I22.22</name>
    <name evidence="5" type="ORF">P0451A10.10</name>
</gene>
<feature type="compositionally biased region" description="Basic residues" evidence="2">
    <location>
        <begin position="160"/>
        <end position="169"/>
    </location>
</feature>
<organism evidence="4 6">
    <name type="scientific">Oryza sativa subsp. japonica</name>
    <name type="common">Rice</name>
    <dbReference type="NCBI Taxonomy" id="39947"/>
    <lineage>
        <taxon>Eukaryota</taxon>
        <taxon>Viridiplantae</taxon>
        <taxon>Streptophyta</taxon>
        <taxon>Embryophyta</taxon>
        <taxon>Tracheophyta</taxon>
        <taxon>Spermatophyta</taxon>
        <taxon>Magnoliopsida</taxon>
        <taxon>Liliopsida</taxon>
        <taxon>Poales</taxon>
        <taxon>Poaceae</taxon>
        <taxon>BOP clade</taxon>
        <taxon>Oryzoideae</taxon>
        <taxon>Oryzeae</taxon>
        <taxon>Oryzinae</taxon>
        <taxon>Oryza</taxon>
        <taxon>Oryza sativa</taxon>
    </lineage>
</organism>
<evidence type="ECO:0000256" key="1">
    <source>
        <dbReference type="ARBA" id="ARBA00022737"/>
    </source>
</evidence>
<feature type="compositionally biased region" description="Low complexity" evidence="2">
    <location>
        <begin position="170"/>
        <end position="190"/>
    </location>
</feature>
<dbReference type="EMBL" id="AP004775">
    <property type="protein sequence ID" value="BAD33258.1"/>
    <property type="molecule type" value="Genomic_DNA"/>
</dbReference>
<sequence length="685" mass="75717">MDGPSGATDTANAAGGDATLAVPPPPPLLTGTAVPPPPPAAAQPQPQQATVAEGDPPPPATGSAEEVAGNGEPPQPPATDPASEPTAPPEPQRATEEKKGDEPPPPASTGVKEEVAGHGQPLPPPTSTPASEPPAPPEPKQQQQQQQAGDAAKQGDPRGRLRSAARRRVQQAQGSVAAVPPHLLLLPRQPQGEEAGGHLLVGRPVRPPAPPRPQRGGAPRVGGDLRRVLRQRLPRADHQPLQRRVPRLPREPARPLDGEADGEGRIRRPGPARPPHRRSGRVQGPLPHGEPPRASTEARQGRRVAVGATVPDEKTFESQNAQPTRPEQQNENDKINLKLELQKFQNIHVILNINAHVYRLPYCLLSFLGDRLVVLQLGRWWNSDNSTYLEVEGLEKLNAIGNLKKLRYLGIRGLSKLTELPKNVNKLQQLEVLDVRGCQNLTHVMSSTVRNLRQLTHLDLTECYMLEHIGWEITSLSELQVFKGFVFGIDAPRRYVFQCRDRHACHLQDLKAMKNLQKLSINVTTDANVDKNDMGQLKHLESLQSLTITWGELPSILTSAERENEKKQLLERWTSLVLPLSLVKLDVRCYPSEEIPFEWFEPKGAIKPKNLKKLYVRGGAVKKLNLPKDNNIKTLRLRYLKEFKMKWEEILGMMNNLHYVEVVYKDPKVMKSEKIKHQTGAQGTN</sequence>
<dbReference type="EMBL" id="AP005469">
    <property type="protein sequence ID" value="BAD16196.1"/>
    <property type="molecule type" value="Genomic_DNA"/>
</dbReference>
<accession>Q6Z103</accession>
<keyword evidence="1" id="KW-0677">Repeat</keyword>
<dbReference type="Proteomes" id="UP000000763">
    <property type="component" value="Chromosome 2"/>
</dbReference>
<reference evidence="6" key="3">
    <citation type="journal article" date="2005" name="Nature">
        <title>The map-based sequence of the rice genome.</title>
        <authorList>
            <consortium name="International rice genome sequencing project (IRGSP)"/>
            <person name="Matsumoto T."/>
            <person name="Wu J."/>
            <person name="Kanamori H."/>
            <person name="Katayose Y."/>
            <person name="Fujisawa M."/>
            <person name="Namiki N."/>
            <person name="Mizuno H."/>
            <person name="Yamamoto K."/>
            <person name="Antonio B.A."/>
            <person name="Baba T."/>
            <person name="Sakata K."/>
            <person name="Nagamura Y."/>
            <person name="Aoki H."/>
            <person name="Arikawa K."/>
            <person name="Arita K."/>
            <person name="Bito T."/>
            <person name="Chiden Y."/>
            <person name="Fujitsuka N."/>
            <person name="Fukunaka R."/>
            <person name="Hamada M."/>
            <person name="Harada C."/>
            <person name="Hayashi A."/>
            <person name="Hijishita S."/>
            <person name="Honda M."/>
            <person name="Hosokawa S."/>
            <person name="Ichikawa Y."/>
            <person name="Idonuma A."/>
            <person name="Iijima M."/>
            <person name="Ikeda M."/>
            <person name="Ikeno M."/>
            <person name="Ito K."/>
            <person name="Ito S."/>
            <person name="Ito T."/>
            <person name="Ito Y."/>
            <person name="Ito Y."/>
            <person name="Iwabuchi A."/>
            <person name="Kamiya K."/>
            <person name="Karasawa W."/>
            <person name="Kurita K."/>
            <person name="Katagiri S."/>
            <person name="Kikuta A."/>
            <person name="Kobayashi H."/>
            <person name="Kobayashi N."/>
            <person name="Machita K."/>
            <person name="Maehara T."/>
            <person name="Masukawa M."/>
            <person name="Mizubayashi T."/>
            <person name="Mukai Y."/>
            <person name="Nagasaki H."/>
            <person name="Nagata Y."/>
            <person name="Naito S."/>
            <person name="Nakashima M."/>
            <person name="Nakama Y."/>
            <person name="Nakamichi Y."/>
            <person name="Nakamura M."/>
            <person name="Meguro A."/>
            <person name="Negishi M."/>
            <person name="Ohta I."/>
            <person name="Ohta T."/>
            <person name="Okamoto M."/>
            <person name="Ono N."/>
            <person name="Saji S."/>
            <person name="Sakaguchi M."/>
            <person name="Sakai K."/>
            <person name="Shibata M."/>
            <person name="Shimokawa T."/>
            <person name="Song J."/>
            <person name="Takazaki Y."/>
            <person name="Terasawa K."/>
            <person name="Tsugane M."/>
            <person name="Tsuji K."/>
            <person name="Ueda S."/>
            <person name="Waki K."/>
            <person name="Yamagata H."/>
            <person name="Yamamoto M."/>
            <person name="Yamamoto S."/>
            <person name="Yamane H."/>
            <person name="Yoshiki S."/>
            <person name="Yoshihara R."/>
            <person name="Yukawa K."/>
            <person name="Zhong H."/>
            <person name="Yano M."/>
            <person name="Yuan Q."/>
            <person name="Ouyang S."/>
            <person name="Liu J."/>
            <person name="Jones K.M."/>
            <person name="Gansberger K."/>
            <person name="Moffat K."/>
            <person name="Hill J."/>
            <person name="Bera J."/>
            <person name="Fadrosh D."/>
            <person name="Jin S."/>
            <person name="Johri S."/>
            <person name="Kim M."/>
            <person name="Overton L."/>
            <person name="Reardon M."/>
            <person name="Tsitrin T."/>
            <person name="Vuong H."/>
            <person name="Weaver B."/>
            <person name="Ciecko A."/>
            <person name="Tallon L."/>
            <person name="Jackson J."/>
            <person name="Pai G."/>
            <person name="Aken S.V."/>
            <person name="Utterback T."/>
            <person name="Reidmuller S."/>
            <person name="Feldblyum T."/>
            <person name="Hsiao J."/>
            <person name="Zismann V."/>
            <person name="Iobst S."/>
            <person name="de Vazeille A.R."/>
            <person name="Buell C.R."/>
            <person name="Ying K."/>
            <person name="Li Y."/>
            <person name="Lu T."/>
            <person name="Huang Y."/>
            <person name="Zhao Q."/>
            <person name="Feng Q."/>
            <person name="Zhang L."/>
            <person name="Zhu J."/>
            <person name="Weng Q."/>
            <person name="Mu J."/>
            <person name="Lu Y."/>
            <person name="Fan D."/>
            <person name="Liu Y."/>
            <person name="Guan J."/>
            <person name="Zhang Y."/>
            <person name="Yu S."/>
            <person name="Liu X."/>
            <person name="Zhang Y."/>
            <person name="Hong G."/>
            <person name="Han B."/>
            <person name="Choisne N."/>
            <person name="Demange N."/>
            <person name="Orjeda G."/>
            <person name="Samain S."/>
            <person name="Cattolico L."/>
            <person name="Pelletier E."/>
            <person name="Couloux A."/>
            <person name="Segurens B."/>
            <person name="Wincker P."/>
            <person name="D'Hont A."/>
            <person name="Scarpelli C."/>
            <person name="Weissenbach J."/>
            <person name="Salanoubat M."/>
            <person name="Quetier F."/>
            <person name="Yu Y."/>
            <person name="Kim H.R."/>
            <person name="Rambo T."/>
            <person name="Currie J."/>
            <person name="Collura K."/>
            <person name="Luo M."/>
            <person name="Yang T."/>
            <person name="Ammiraju J.S.S."/>
            <person name="Engler F."/>
            <person name="Soderlund C."/>
            <person name="Wing R.A."/>
            <person name="Palmer L.E."/>
            <person name="de la Bastide M."/>
            <person name="Spiegel L."/>
            <person name="Nascimento L."/>
            <person name="Zutavern T."/>
            <person name="O'Shaughnessy A."/>
            <person name="Dike S."/>
            <person name="Dedhia N."/>
            <person name="Preston R."/>
            <person name="Balija V."/>
            <person name="McCombie W.R."/>
            <person name="Chow T."/>
            <person name="Chen H."/>
            <person name="Chung M."/>
            <person name="Chen C."/>
            <person name="Shaw J."/>
            <person name="Wu H."/>
            <person name="Hsiao K."/>
            <person name="Chao Y."/>
            <person name="Chu M."/>
            <person name="Cheng C."/>
            <person name="Hour A."/>
            <person name="Lee P."/>
            <person name="Lin S."/>
            <person name="Lin Y."/>
            <person name="Liou J."/>
            <person name="Liu S."/>
            <person name="Hsing Y."/>
            <person name="Raghuvanshi S."/>
            <person name="Mohanty A."/>
            <person name="Bharti A.K."/>
            <person name="Gaur A."/>
            <person name="Gupta V."/>
            <person name="Kumar D."/>
            <person name="Ravi V."/>
            <person name="Vij S."/>
            <person name="Kapur A."/>
            <person name="Khurana P."/>
            <person name="Khurana P."/>
            <person name="Khurana J.P."/>
            <person name="Tyagi A.K."/>
            <person name="Gaikwad K."/>
            <person name="Singh A."/>
            <person name="Dalal V."/>
            <person name="Srivastava S."/>
            <person name="Dixit A."/>
            <person name="Pal A.K."/>
            <person name="Ghazi I.A."/>
            <person name="Yadav M."/>
            <person name="Pandit A."/>
            <person name="Bhargava A."/>
            <person name="Sureshbabu K."/>
            <person name="Batra K."/>
            <person name="Sharma T.R."/>
            <person name="Mohapatra T."/>
            <person name="Singh N.K."/>
            <person name="Messing J."/>
            <person name="Nelson A.B."/>
            <person name="Fuks G."/>
            <person name="Kavchok S."/>
            <person name="Keizer G."/>
            <person name="Linton E."/>
            <person name="Llaca V."/>
            <person name="Song R."/>
            <person name="Tanyolac B."/>
            <person name="Young S."/>
            <person name="Ho-Il K."/>
            <person name="Hahn J.H."/>
            <person name="Sangsakoo G."/>
            <person name="Vanavichit A."/>
            <person name="de Mattos Luiz.A.T."/>
            <person name="Zimmer P.D."/>
            <person name="Malone G."/>
            <person name="Dellagostin O."/>
            <person name="de Oliveira A.C."/>
            <person name="Bevan M."/>
            <person name="Bancroft I."/>
            <person name="Minx P."/>
            <person name="Cordum H."/>
            <person name="Wilson R."/>
            <person name="Cheng Z."/>
            <person name="Jin W."/>
            <person name="Jiang J."/>
            <person name="Leong S.A."/>
            <person name="Iwama H."/>
            <person name="Gojobori T."/>
            <person name="Itoh T."/>
            <person name="Niimura Y."/>
            <person name="Fujii Y."/>
            <person name="Habara T."/>
            <person name="Sakai H."/>
            <person name="Sato Y."/>
            <person name="Wilson G."/>
            <person name="Kumar K."/>
            <person name="McCouch S."/>
            <person name="Juretic N."/>
            <person name="Hoen D."/>
            <person name="Wright S."/>
            <person name="Bruskiewich R."/>
            <person name="Bureau T."/>
            <person name="Miyao A."/>
            <person name="Hirochika H."/>
            <person name="Nishikawa T."/>
            <person name="Kadowaki K."/>
            <person name="Sugiura M."/>
            <person name="Burr B."/>
            <person name="Sasaki T."/>
        </authorList>
    </citation>
    <scope>NUCLEOTIDE SEQUENCE [LARGE SCALE GENOMIC DNA]</scope>
    <source>
        <strain evidence="6">cv. Nipponbare</strain>
    </source>
</reference>
<feature type="compositionally biased region" description="Polar residues" evidence="2">
    <location>
        <begin position="317"/>
        <end position="329"/>
    </location>
</feature>
<feature type="compositionally biased region" description="Basic residues" evidence="2">
    <location>
        <begin position="267"/>
        <end position="280"/>
    </location>
</feature>
<name>Q6Z103_ORYSJ</name>
<dbReference type="PANTHER" id="PTHR47186">
    <property type="entry name" value="LEUCINE-RICH REPEAT-CONTAINING PROTEIN 57"/>
    <property type="match status" value="1"/>
</dbReference>
<reference evidence="6" key="4">
    <citation type="journal article" date="2008" name="Nucleic Acids Res.">
        <title>The rice annotation project database (RAP-DB): 2008 update.</title>
        <authorList>
            <consortium name="The rice annotation project (RAP)"/>
        </authorList>
    </citation>
    <scope>GENOME REANNOTATION</scope>
    <source>
        <strain evidence="6">cv. Nipponbare</strain>
    </source>
</reference>
<dbReference type="InterPro" id="IPR032675">
    <property type="entry name" value="LRR_dom_sf"/>
</dbReference>
<feature type="compositionally biased region" description="Basic and acidic residues" evidence="2">
    <location>
        <begin position="93"/>
        <end position="102"/>
    </location>
</feature>
<feature type="compositionally biased region" description="Basic and acidic residues" evidence="2">
    <location>
        <begin position="248"/>
        <end position="266"/>
    </location>
</feature>